<feature type="non-terminal residue" evidence="1">
    <location>
        <position position="1"/>
    </location>
</feature>
<proteinExistence type="predicted"/>
<organism evidence="1">
    <name type="scientific">marine sediment metagenome</name>
    <dbReference type="NCBI Taxonomy" id="412755"/>
    <lineage>
        <taxon>unclassified sequences</taxon>
        <taxon>metagenomes</taxon>
        <taxon>ecological metagenomes</taxon>
    </lineage>
</organism>
<protein>
    <submittedName>
        <fullName evidence="1">Uncharacterized protein</fullName>
    </submittedName>
</protein>
<sequence>IQLLAITLTEAEHLFYSIITTNRWYEGGKS</sequence>
<reference evidence="1" key="1">
    <citation type="journal article" date="2014" name="Front. Microbiol.">
        <title>High frequency of phylogenetically diverse reductive dehalogenase-homologous genes in deep subseafloor sedimentary metagenomes.</title>
        <authorList>
            <person name="Kawai M."/>
            <person name="Futagami T."/>
            <person name="Toyoda A."/>
            <person name="Takaki Y."/>
            <person name="Nishi S."/>
            <person name="Hori S."/>
            <person name="Arai W."/>
            <person name="Tsubouchi T."/>
            <person name="Morono Y."/>
            <person name="Uchiyama I."/>
            <person name="Ito T."/>
            <person name="Fujiyama A."/>
            <person name="Inagaki F."/>
            <person name="Takami H."/>
        </authorList>
    </citation>
    <scope>NUCLEOTIDE SEQUENCE</scope>
    <source>
        <strain evidence="1">Expedition CK06-06</strain>
    </source>
</reference>
<comment type="caution">
    <text evidence="1">The sequence shown here is derived from an EMBL/GenBank/DDBJ whole genome shotgun (WGS) entry which is preliminary data.</text>
</comment>
<gene>
    <name evidence="1" type="ORF">S12H4_00624</name>
</gene>
<accession>X1S2Q2</accession>
<name>X1S2Q2_9ZZZZ</name>
<dbReference type="AlphaFoldDB" id="X1S2Q2"/>
<dbReference type="EMBL" id="BARW01000084">
    <property type="protein sequence ID" value="GAI69715.1"/>
    <property type="molecule type" value="Genomic_DNA"/>
</dbReference>
<evidence type="ECO:0000313" key="1">
    <source>
        <dbReference type="EMBL" id="GAI69715.1"/>
    </source>
</evidence>